<reference evidence="2 3" key="1">
    <citation type="submission" date="2024-08" db="EMBL/GenBank/DDBJ databases">
        <title>Two novel Cytobacillus novel species.</title>
        <authorList>
            <person name="Liu G."/>
        </authorList>
    </citation>
    <scope>NUCLEOTIDE SEQUENCE [LARGE SCALE GENOMIC DNA]</scope>
    <source>
        <strain evidence="2 3">FJAT-54145</strain>
    </source>
</reference>
<dbReference type="EMBL" id="JBIACK010000007">
    <property type="protein sequence ID" value="MFE8701983.1"/>
    <property type="molecule type" value="Genomic_DNA"/>
</dbReference>
<dbReference type="RefSeq" id="WP_389361945.1">
    <property type="nucleotide sequence ID" value="NZ_JBIACK010000007.1"/>
</dbReference>
<protein>
    <submittedName>
        <fullName evidence="2">YuzF family protein</fullName>
    </submittedName>
</protein>
<evidence type="ECO:0000313" key="3">
    <source>
        <dbReference type="Proteomes" id="UP001601059"/>
    </source>
</evidence>
<dbReference type="InterPro" id="IPR020139">
    <property type="entry name" value="DUF2642"/>
</dbReference>
<organism evidence="2 3">
    <name type="scientific">Cytobacillus spartinae</name>
    <dbReference type="NCBI Taxonomy" id="3299023"/>
    <lineage>
        <taxon>Bacteria</taxon>
        <taxon>Bacillati</taxon>
        <taxon>Bacillota</taxon>
        <taxon>Bacilli</taxon>
        <taxon>Bacillales</taxon>
        <taxon>Bacillaceae</taxon>
        <taxon>Cytobacillus</taxon>
    </lineage>
</organism>
<keyword evidence="3" id="KW-1185">Reference proteome</keyword>
<proteinExistence type="predicted"/>
<evidence type="ECO:0000256" key="1">
    <source>
        <dbReference type="SAM" id="MobiDB-lite"/>
    </source>
</evidence>
<evidence type="ECO:0000313" key="2">
    <source>
        <dbReference type="EMBL" id="MFE8701983.1"/>
    </source>
</evidence>
<comment type="caution">
    <text evidence="2">The sequence shown here is derived from an EMBL/GenBank/DDBJ whole genome shotgun (WGS) entry which is preliminary data.</text>
</comment>
<dbReference type="Proteomes" id="UP001601059">
    <property type="component" value="Unassembled WGS sequence"/>
</dbReference>
<feature type="region of interest" description="Disordered" evidence="1">
    <location>
        <begin position="1"/>
        <end position="21"/>
    </location>
</feature>
<accession>A0ABW6KCK3</accession>
<sequence length="98" mass="11165">MNPMYPNNMSPQMNGNQPLQAVQSMQSHQPMQVTVVEPYVYAAVRSLIGKRVVMDTTRGPVNGIVMDAKPDHVVIQERDSTFFVRICEVVWIMPENFK</sequence>
<dbReference type="Pfam" id="PF10842">
    <property type="entry name" value="DUF2642"/>
    <property type="match status" value="1"/>
</dbReference>
<name>A0ABW6KCK3_9BACI</name>
<gene>
    <name evidence="2" type="ORF">ACFYKX_15380</name>
</gene>